<reference evidence="2 3" key="1">
    <citation type="submission" date="2020-12" db="EMBL/GenBank/DDBJ databases">
        <title>Concerted genomic and epigenomic changes stabilize Arabidopsis allopolyploids.</title>
        <authorList>
            <person name="Chen Z."/>
        </authorList>
    </citation>
    <scope>NUCLEOTIDE SEQUENCE [LARGE SCALE GENOMIC DNA]</scope>
    <source>
        <strain evidence="2">Allo738</strain>
        <tissue evidence="2">Leaf</tissue>
    </source>
</reference>
<comment type="caution">
    <text evidence="2">The sequence shown here is derived from an EMBL/GenBank/DDBJ whole genome shotgun (WGS) entry which is preliminary data.</text>
</comment>
<keyword evidence="3" id="KW-1185">Reference proteome</keyword>
<sequence length="949" mass="107731">MVLEFAGICPEFTSRSFRNPLPHPSPTTSVGRHLQLGIVPTANLPSIPPESFGVVTCFLTLAVNFVVWLGLVQPFVSSRDTYVAILSASLANFVMKIDCTRPQIGSLFNGLMWFSRLLLTSYMTLEDYSLTKKRANMKSIVFYLDEENQREEPYQVTSDGEDNHGSIFWHQDDYSDSESRNEPDREAPEPERPDSYNTSKGYSKPWIKLNDDFCSHGSKSPLTRVIYFSRKENYLKWEEDIEYKGATTKEYHYQRPRRREEKPNHHILSHRVPTTSCQAKPRDKYTHTNPRVVHEVTQKVPQGASIWLKQHPRGRRDYLAERDSRTSKLRGGKLKNGASRDPLLSNPTRSYKTKLRLSLNNGYEYFGPECFEFTGRERDYLQWELYMDKYFRYYSIPKEERLNYCHEQLMGSAKRWWNREKKDRRWYKEPSLKTWEQLKLLMRERYAPHMLSQPVQNSYLPKEPSRENTTHQHVSSDHNADQDSAKKNEKGTYAKGDSSSIPLLKPHAEPHAELKKGLCHSMDDKSKEVDHYATTLKEVENGISFEEQLSETTTTSQVCRNRIYDQAALKGRVMIHPCSTPTDLASKIIHIKAELIPNTLHGTNKEHTEHKGDSPEVRKVTDQIQSQSEPAPLMLTPSIMETRRVSNSCLIKEEPSDFKSQAQTREGVKQATRQLKAPDQNRRLILSFLLKGEPPNAPCITKPPPYQGFEIPNLNDPSWMNDSLSLFTSSGSSSESPSASRSRSRSVSPSASTLANVMSTSAMIFLQPSVSSQYVIMRFHQFQLAQYEGVHRFKQSFARMAVLSLGGWHIGRQSLETLVPGFGKDLNRSGSLSDHLFSDSDFPCIEDLFSLVLTFSVVPLMASIQHESFSRPSISSVLAAEVLSLKVAISAALALGVSRLACYSDCQDVILLLNAGGLANELEGILADISELSSKFSLTSCSISSSDRV</sequence>
<dbReference type="AlphaFoldDB" id="A0A8T1Z0U0"/>
<dbReference type="Proteomes" id="UP000694240">
    <property type="component" value="Chromosome 11"/>
</dbReference>
<name>A0A8T1Z0U0_9BRAS</name>
<feature type="region of interest" description="Disordered" evidence="1">
    <location>
        <begin position="726"/>
        <end position="750"/>
    </location>
</feature>
<feature type="region of interest" description="Disordered" evidence="1">
    <location>
        <begin position="656"/>
        <end position="675"/>
    </location>
</feature>
<proteinExistence type="predicted"/>
<feature type="region of interest" description="Disordered" evidence="1">
    <location>
        <begin position="453"/>
        <end position="505"/>
    </location>
</feature>
<feature type="region of interest" description="Disordered" evidence="1">
    <location>
        <begin position="171"/>
        <end position="201"/>
    </location>
</feature>
<protein>
    <submittedName>
        <fullName evidence="2">Uncharacterized protein</fullName>
    </submittedName>
</protein>
<gene>
    <name evidence="2" type="ORF">ISN45_Aa06g028660</name>
</gene>
<feature type="compositionally biased region" description="Basic and acidic residues" evidence="1">
    <location>
        <begin position="463"/>
        <end position="492"/>
    </location>
</feature>
<feature type="region of interest" description="Disordered" evidence="1">
    <location>
        <begin position="317"/>
        <end position="347"/>
    </location>
</feature>
<feature type="compositionally biased region" description="Basic and acidic residues" evidence="1">
    <location>
        <begin position="317"/>
        <end position="326"/>
    </location>
</feature>
<accession>A0A8T1Z0U0</accession>
<evidence type="ECO:0000313" key="3">
    <source>
        <dbReference type="Proteomes" id="UP000694240"/>
    </source>
</evidence>
<evidence type="ECO:0000313" key="2">
    <source>
        <dbReference type="EMBL" id="KAG7552264.1"/>
    </source>
</evidence>
<dbReference type="EMBL" id="JAEFBK010000011">
    <property type="protein sequence ID" value="KAG7552264.1"/>
    <property type="molecule type" value="Genomic_DNA"/>
</dbReference>
<organism evidence="2 3">
    <name type="scientific">Arabidopsis thaliana x Arabidopsis arenosa</name>
    <dbReference type="NCBI Taxonomy" id="1240361"/>
    <lineage>
        <taxon>Eukaryota</taxon>
        <taxon>Viridiplantae</taxon>
        <taxon>Streptophyta</taxon>
        <taxon>Embryophyta</taxon>
        <taxon>Tracheophyta</taxon>
        <taxon>Spermatophyta</taxon>
        <taxon>Magnoliopsida</taxon>
        <taxon>eudicotyledons</taxon>
        <taxon>Gunneridae</taxon>
        <taxon>Pentapetalae</taxon>
        <taxon>rosids</taxon>
        <taxon>malvids</taxon>
        <taxon>Brassicales</taxon>
        <taxon>Brassicaceae</taxon>
        <taxon>Camelineae</taxon>
        <taxon>Arabidopsis</taxon>
    </lineage>
</organism>
<evidence type="ECO:0000256" key="1">
    <source>
        <dbReference type="SAM" id="MobiDB-lite"/>
    </source>
</evidence>
<feature type="region of interest" description="Disordered" evidence="1">
    <location>
        <begin position="602"/>
        <end position="625"/>
    </location>
</feature>
<feature type="compositionally biased region" description="Basic and acidic residues" evidence="1">
    <location>
        <begin position="603"/>
        <end position="621"/>
    </location>
</feature>
<feature type="compositionally biased region" description="Basic and acidic residues" evidence="1">
    <location>
        <begin position="171"/>
        <end position="194"/>
    </location>
</feature>